<gene>
    <name evidence="8" type="ORF">HMPREF0542_10814</name>
</gene>
<comment type="caution">
    <text evidence="8">The sequence shown here is derived from an EMBL/GenBank/DDBJ whole genome shotgun (WGS) entry which is preliminary data.</text>
</comment>
<proteinExistence type="inferred from homology"/>
<reference evidence="8 9" key="1">
    <citation type="submission" date="2011-01" db="EMBL/GenBank/DDBJ databases">
        <authorList>
            <person name="Muzny D."/>
            <person name="Qin X."/>
            <person name="Buhay C."/>
            <person name="Dugan-Rocha S."/>
            <person name="Ding Y."/>
            <person name="Chen G."/>
            <person name="Hawes A."/>
            <person name="Holder M."/>
            <person name="Jhangiani S."/>
            <person name="Johnson A."/>
            <person name="Khan Z."/>
            <person name="Li Z."/>
            <person name="Liu W."/>
            <person name="Liu X."/>
            <person name="Perez L."/>
            <person name="Shen H."/>
            <person name="Wang Q."/>
            <person name="Watt J."/>
            <person name="Xi L."/>
            <person name="Xin Y."/>
            <person name="Zhou J."/>
            <person name="Deng J."/>
            <person name="Jiang H."/>
            <person name="Liu Y."/>
            <person name="Qu J."/>
            <person name="Song X.-Z."/>
            <person name="Zhang L."/>
            <person name="Villasana D."/>
            <person name="Johnson A."/>
            <person name="Liu J."/>
            <person name="Liyanage D."/>
            <person name="Lorensuhewa L."/>
            <person name="Robinson T."/>
            <person name="Song A."/>
            <person name="Song B.-B."/>
            <person name="Dinh H."/>
            <person name="Thornton R."/>
            <person name="Coyle M."/>
            <person name="Francisco L."/>
            <person name="Jackson L."/>
            <person name="Javaid M."/>
            <person name="Korchina V."/>
            <person name="Kovar C."/>
            <person name="Mata R."/>
            <person name="Mathew T."/>
            <person name="Ngo R."/>
            <person name="Nguyen L."/>
            <person name="Nguyen N."/>
            <person name="Okwuonu G."/>
            <person name="Ongeri F."/>
            <person name="Pham C."/>
            <person name="Simmons D."/>
            <person name="Wilczek-Boney K."/>
            <person name="Hale W."/>
            <person name="Jakkamsetti A."/>
            <person name="Pham P."/>
            <person name="Ruth R."/>
            <person name="San Lucas F."/>
            <person name="Warren J."/>
            <person name="Zhang J."/>
            <person name="Zhao Z."/>
            <person name="Zhou C."/>
            <person name="Zhu D."/>
            <person name="Lee S."/>
            <person name="Bess C."/>
            <person name="Blankenburg K."/>
            <person name="Forbes L."/>
            <person name="Fu Q."/>
            <person name="Gubbala S."/>
            <person name="Hirani K."/>
            <person name="Jayaseelan J.C."/>
            <person name="Lara F."/>
            <person name="Munidasa M."/>
            <person name="Palculict T."/>
            <person name="Patil S."/>
            <person name="Pu L.-L."/>
            <person name="Saada N."/>
            <person name="Tang L."/>
            <person name="Weissenberger G."/>
            <person name="Zhu Y."/>
            <person name="Hemphill L."/>
            <person name="Shang Y."/>
            <person name="Youmans B."/>
            <person name="Ayvaz T."/>
            <person name="Ross M."/>
            <person name="Santibanez J."/>
            <person name="Aqrawi P."/>
            <person name="Gross S."/>
            <person name="Joshi V."/>
            <person name="Fowler G."/>
            <person name="Nazareth L."/>
            <person name="Reid J."/>
            <person name="Worley K."/>
            <person name="Petrosino J."/>
            <person name="Highlander S."/>
            <person name="Gibbs R."/>
        </authorList>
    </citation>
    <scope>NUCLEOTIDE SEQUENCE [LARGE SCALE GENOMIC DNA]</scope>
    <source>
        <strain evidence="8 9">ATCC 25644</strain>
    </source>
</reference>
<dbReference type="AlphaFoldDB" id="E7FPI7"/>
<feature type="compositionally biased region" description="Basic and acidic residues" evidence="7">
    <location>
        <begin position="48"/>
        <end position="65"/>
    </location>
</feature>
<sequence>MAQLNITLNQEEILQLLSKDHDQAFRELLRKSLNSILMAESTAQLKAEPYERSEERTDSRNGTRERDLKTWIGKITLTVPRHRNIPFKTLVFDNYSRSEAALIASMAEMVVSGVA</sequence>
<dbReference type="HOGENOM" id="CLU_036805_8_5_9"/>
<evidence type="ECO:0000256" key="3">
    <source>
        <dbReference type="ARBA" id="ARBA00022578"/>
    </source>
</evidence>
<comment type="similarity">
    <text evidence="2 6">Belongs to the transposase mutator family.</text>
</comment>
<dbReference type="PANTHER" id="PTHR33217:SF7">
    <property type="entry name" value="TRANSPOSASE FOR INSERTION SEQUENCE ELEMENT IS1081"/>
    <property type="match status" value="1"/>
</dbReference>
<evidence type="ECO:0000256" key="5">
    <source>
        <dbReference type="ARBA" id="ARBA00023172"/>
    </source>
</evidence>
<evidence type="ECO:0000256" key="7">
    <source>
        <dbReference type="SAM" id="MobiDB-lite"/>
    </source>
</evidence>
<keyword evidence="5 6" id="KW-0233">DNA recombination</keyword>
<keyword evidence="4 6" id="KW-0238">DNA-binding</keyword>
<dbReference type="InterPro" id="IPR001207">
    <property type="entry name" value="Transposase_mutator"/>
</dbReference>
<comment type="function">
    <text evidence="1 6">Required for the transposition of the insertion element.</text>
</comment>
<name>E7FPI7_9LACO</name>
<dbReference type="GO" id="GO:0006313">
    <property type="term" value="P:DNA transposition"/>
    <property type="evidence" value="ECO:0007669"/>
    <property type="project" value="UniProtKB-UniRule"/>
</dbReference>
<dbReference type="GO" id="GO:0004803">
    <property type="term" value="F:transposase activity"/>
    <property type="evidence" value="ECO:0007669"/>
    <property type="project" value="UniProtKB-UniRule"/>
</dbReference>
<dbReference type="RefSeq" id="WP_003692922.1">
    <property type="nucleotide sequence ID" value="NZ_GL833112.1"/>
</dbReference>
<keyword evidence="6" id="KW-0814">Transposable element</keyword>
<organism evidence="8 9">
    <name type="scientific">Ligilactobacillus ruminis ATCC 25644</name>
    <dbReference type="NCBI Taxonomy" id="525362"/>
    <lineage>
        <taxon>Bacteria</taxon>
        <taxon>Bacillati</taxon>
        <taxon>Bacillota</taxon>
        <taxon>Bacilli</taxon>
        <taxon>Lactobacillales</taxon>
        <taxon>Lactobacillaceae</taxon>
        <taxon>Ligilactobacillus</taxon>
    </lineage>
</organism>
<evidence type="ECO:0000256" key="2">
    <source>
        <dbReference type="ARBA" id="ARBA00010961"/>
    </source>
</evidence>
<dbReference type="Pfam" id="PF00872">
    <property type="entry name" value="Transposase_mut"/>
    <property type="match status" value="1"/>
</dbReference>
<dbReference type="GO" id="GO:0003677">
    <property type="term" value="F:DNA binding"/>
    <property type="evidence" value="ECO:0007669"/>
    <property type="project" value="UniProtKB-UniRule"/>
</dbReference>
<evidence type="ECO:0000256" key="6">
    <source>
        <dbReference type="RuleBase" id="RU365089"/>
    </source>
</evidence>
<accession>E7FPI7</accession>
<evidence type="ECO:0000313" key="9">
    <source>
        <dbReference type="Proteomes" id="UP000004099"/>
    </source>
</evidence>
<dbReference type="EMBL" id="ACGS02000028">
    <property type="protein sequence ID" value="EFZ35102.1"/>
    <property type="molecule type" value="Genomic_DNA"/>
</dbReference>
<keyword evidence="3 6" id="KW-0815">Transposition</keyword>
<feature type="region of interest" description="Disordered" evidence="7">
    <location>
        <begin position="45"/>
        <end position="65"/>
    </location>
</feature>
<evidence type="ECO:0000256" key="1">
    <source>
        <dbReference type="ARBA" id="ARBA00002190"/>
    </source>
</evidence>
<evidence type="ECO:0000313" key="8">
    <source>
        <dbReference type="EMBL" id="EFZ35102.1"/>
    </source>
</evidence>
<dbReference type="Proteomes" id="UP000004099">
    <property type="component" value="Unassembled WGS sequence"/>
</dbReference>
<protein>
    <recommendedName>
        <fullName evidence="6">Mutator family transposase</fullName>
    </recommendedName>
</protein>
<dbReference type="PANTHER" id="PTHR33217">
    <property type="entry name" value="TRANSPOSASE FOR INSERTION SEQUENCE ELEMENT IS1081"/>
    <property type="match status" value="1"/>
</dbReference>
<feature type="non-terminal residue" evidence="8">
    <location>
        <position position="115"/>
    </location>
</feature>
<evidence type="ECO:0000256" key="4">
    <source>
        <dbReference type="ARBA" id="ARBA00023125"/>
    </source>
</evidence>